<dbReference type="GO" id="GO:0097367">
    <property type="term" value="F:carbohydrate derivative binding"/>
    <property type="evidence" value="ECO:0007669"/>
    <property type="project" value="InterPro"/>
</dbReference>
<keyword evidence="4" id="KW-1185">Reference proteome</keyword>
<dbReference type="InterPro" id="IPR046348">
    <property type="entry name" value="SIS_dom_sf"/>
</dbReference>
<dbReference type="SUPFAM" id="SSF53697">
    <property type="entry name" value="SIS domain"/>
    <property type="match status" value="1"/>
</dbReference>
<evidence type="ECO:0000259" key="2">
    <source>
        <dbReference type="PROSITE" id="PS51464"/>
    </source>
</evidence>
<dbReference type="GO" id="GO:0016853">
    <property type="term" value="F:isomerase activity"/>
    <property type="evidence" value="ECO:0007669"/>
    <property type="project" value="UniProtKB-KW"/>
</dbReference>
<dbReference type="PANTHER" id="PTHR43443">
    <property type="entry name" value="3-HEXULOSE-6-PHOSPHATE ISOMERASE"/>
    <property type="match status" value="1"/>
</dbReference>
<dbReference type="Pfam" id="PF01380">
    <property type="entry name" value="SIS"/>
    <property type="match status" value="1"/>
</dbReference>
<dbReference type="InterPro" id="IPR017552">
    <property type="entry name" value="PHI/rmpB"/>
</dbReference>
<evidence type="ECO:0000256" key="1">
    <source>
        <dbReference type="ARBA" id="ARBA00009235"/>
    </source>
</evidence>
<dbReference type="PROSITE" id="PS51464">
    <property type="entry name" value="SIS"/>
    <property type="match status" value="1"/>
</dbReference>
<dbReference type="Proteomes" id="UP000603912">
    <property type="component" value="Unassembled WGS sequence"/>
</dbReference>
<comment type="caution">
    <text evidence="3">The sequence shown here is derived from an EMBL/GenBank/DDBJ whole genome shotgun (WGS) entry which is preliminary data.</text>
</comment>
<evidence type="ECO:0000313" key="4">
    <source>
        <dbReference type="Proteomes" id="UP000603912"/>
    </source>
</evidence>
<dbReference type="EMBL" id="BMES01000002">
    <property type="protein sequence ID" value="GGH20965.1"/>
    <property type="molecule type" value="Genomic_DNA"/>
</dbReference>
<protein>
    <submittedName>
        <fullName evidence="3">Hexulose-6-phosphate isomerase</fullName>
    </submittedName>
</protein>
<reference evidence="3" key="2">
    <citation type="submission" date="2020-09" db="EMBL/GenBank/DDBJ databases">
        <authorList>
            <person name="Sun Q."/>
            <person name="Zhou Y."/>
        </authorList>
    </citation>
    <scope>NUCLEOTIDE SEQUENCE</scope>
    <source>
        <strain evidence="3">CGMCC 1.12214</strain>
    </source>
</reference>
<feature type="domain" description="SIS" evidence="2">
    <location>
        <begin position="30"/>
        <end position="170"/>
    </location>
</feature>
<reference evidence="3" key="1">
    <citation type="journal article" date="2014" name="Int. J. Syst. Evol. Microbiol.">
        <title>Complete genome sequence of Corynebacterium casei LMG S-19264T (=DSM 44701T), isolated from a smear-ripened cheese.</title>
        <authorList>
            <consortium name="US DOE Joint Genome Institute (JGI-PGF)"/>
            <person name="Walter F."/>
            <person name="Albersmeier A."/>
            <person name="Kalinowski J."/>
            <person name="Ruckert C."/>
        </authorList>
    </citation>
    <scope>NUCLEOTIDE SEQUENCE</scope>
    <source>
        <strain evidence="3">CGMCC 1.12214</strain>
    </source>
</reference>
<accession>A0A917I7F7</accession>
<dbReference type="PANTHER" id="PTHR43443:SF1">
    <property type="entry name" value="3-HEXULOSE-6-PHOSPHATE ISOMERASE"/>
    <property type="match status" value="1"/>
</dbReference>
<keyword evidence="3" id="KW-0413">Isomerase</keyword>
<dbReference type="AlphaFoldDB" id="A0A917I7F7"/>
<organism evidence="3 4">
    <name type="scientific">Alsobacter metallidurans</name>
    <dbReference type="NCBI Taxonomy" id="340221"/>
    <lineage>
        <taxon>Bacteria</taxon>
        <taxon>Pseudomonadati</taxon>
        <taxon>Pseudomonadota</taxon>
        <taxon>Alphaproteobacteria</taxon>
        <taxon>Hyphomicrobiales</taxon>
        <taxon>Alsobacteraceae</taxon>
        <taxon>Alsobacter</taxon>
    </lineage>
</organism>
<dbReference type="InterPro" id="IPR001347">
    <property type="entry name" value="SIS_dom"/>
</dbReference>
<proteinExistence type="inferred from homology"/>
<dbReference type="Gene3D" id="3.40.50.10490">
    <property type="entry name" value="Glucose-6-phosphate isomerase like protein, domain 1"/>
    <property type="match status" value="1"/>
</dbReference>
<name>A0A917I7F7_9HYPH</name>
<dbReference type="RefSeq" id="WP_188518090.1">
    <property type="nucleotide sequence ID" value="NZ_BMES01000002.1"/>
</dbReference>
<sequence>MSSLGDEARPVFDEVAAVLDAIPPPRLDAIVEAIAAAGTCALYGQGRTGLVMQAFAMRLHHLGVAAHVVGAMNAPPLGPGDLFLVNAAKGDLPTGLALIASARRAGARIALFTAAVDSDAARTADHVVPIPAGMGGAATPSRLAMGGTYEFALLTVTELIVLRLMKRLHVTEAAMWSRHANLL</sequence>
<comment type="similarity">
    <text evidence="1">Belongs to the SIS family. PHI subfamily.</text>
</comment>
<dbReference type="GO" id="GO:1901135">
    <property type="term" value="P:carbohydrate derivative metabolic process"/>
    <property type="evidence" value="ECO:0007669"/>
    <property type="project" value="InterPro"/>
</dbReference>
<evidence type="ECO:0000313" key="3">
    <source>
        <dbReference type="EMBL" id="GGH20965.1"/>
    </source>
</evidence>
<gene>
    <name evidence="3" type="ORF">GCM10007036_24910</name>
</gene>